<dbReference type="RefSeq" id="WP_094455000.1">
    <property type="nucleotide sequence ID" value="NZ_NOXU01000024.1"/>
</dbReference>
<dbReference type="Proteomes" id="UP000216998">
    <property type="component" value="Unassembled WGS sequence"/>
</dbReference>
<evidence type="ECO:0000256" key="3">
    <source>
        <dbReference type="ARBA" id="ARBA00022723"/>
    </source>
</evidence>
<dbReference type="SUPFAM" id="SSF50129">
    <property type="entry name" value="GroES-like"/>
    <property type="match status" value="1"/>
</dbReference>
<comment type="cofactor">
    <cofactor evidence="1">
        <name>Zn(2+)</name>
        <dbReference type="ChEBI" id="CHEBI:29105"/>
    </cofactor>
</comment>
<evidence type="ECO:0000256" key="5">
    <source>
        <dbReference type="ARBA" id="ARBA00023002"/>
    </source>
</evidence>
<dbReference type="EMBL" id="NOXU01000024">
    <property type="protein sequence ID" value="OYQ35950.1"/>
    <property type="molecule type" value="Genomic_DNA"/>
</dbReference>
<keyword evidence="4" id="KW-0862">Zinc</keyword>
<accession>A0A255Z5Q4</accession>
<dbReference type="OrthoDB" id="9781588at2"/>
<evidence type="ECO:0000256" key="4">
    <source>
        <dbReference type="ARBA" id="ARBA00022833"/>
    </source>
</evidence>
<protein>
    <submittedName>
        <fullName evidence="6">Dehydrogenase</fullName>
    </submittedName>
</protein>
<keyword evidence="3" id="KW-0479">Metal-binding</keyword>
<dbReference type="Gene3D" id="3.90.180.10">
    <property type="entry name" value="Medium-chain alcohol dehydrogenases, catalytic domain"/>
    <property type="match status" value="1"/>
</dbReference>
<comment type="similarity">
    <text evidence="2">Belongs to the zinc-containing alcohol dehydrogenase family.</text>
</comment>
<dbReference type="PANTHER" id="PTHR43350">
    <property type="entry name" value="NAD-DEPENDENT ALCOHOL DEHYDROGENASE"/>
    <property type="match status" value="1"/>
</dbReference>
<dbReference type="GO" id="GO:0016491">
    <property type="term" value="F:oxidoreductase activity"/>
    <property type="evidence" value="ECO:0007669"/>
    <property type="project" value="UniProtKB-KW"/>
</dbReference>
<organism evidence="6 7">
    <name type="scientific">Niveispirillum lacus</name>
    <dbReference type="NCBI Taxonomy" id="1981099"/>
    <lineage>
        <taxon>Bacteria</taxon>
        <taxon>Pseudomonadati</taxon>
        <taxon>Pseudomonadota</taxon>
        <taxon>Alphaproteobacteria</taxon>
        <taxon>Rhodospirillales</taxon>
        <taxon>Azospirillaceae</taxon>
        <taxon>Niveispirillum</taxon>
    </lineage>
</organism>
<evidence type="ECO:0000256" key="1">
    <source>
        <dbReference type="ARBA" id="ARBA00001947"/>
    </source>
</evidence>
<evidence type="ECO:0000313" key="6">
    <source>
        <dbReference type="EMBL" id="OYQ35950.1"/>
    </source>
</evidence>
<dbReference type="InterPro" id="IPR036291">
    <property type="entry name" value="NAD(P)-bd_dom_sf"/>
</dbReference>
<evidence type="ECO:0000256" key="2">
    <source>
        <dbReference type="ARBA" id="ARBA00008072"/>
    </source>
</evidence>
<dbReference type="PANTHER" id="PTHR43350:SF19">
    <property type="entry name" value="D-GULOSIDE 3-DEHYDROGENASE"/>
    <property type="match status" value="1"/>
</dbReference>
<reference evidence="6 7" key="1">
    <citation type="submission" date="2017-07" db="EMBL/GenBank/DDBJ databases">
        <title>Niveispirillum cyanobacteriorum sp. nov., isolated from cyanobacterial aggregates in a eutrophic lake.</title>
        <authorList>
            <person name="Cai H."/>
        </authorList>
    </citation>
    <scope>NUCLEOTIDE SEQUENCE [LARGE SCALE GENOMIC DNA]</scope>
    <source>
        <strain evidence="7">TH1-14</strain>
    </source>
</reference>
<dbReference type="SUPFAM" id="SSF51735">
    <property type="entry name" value="NAD(P)-binding Rossmann-fold domains"/>
    <property type="match status" value="1"/>
</dbReference>
<dbReference type="CDD" id="cd08255">
    <property type="entry name" value="2-desacetyl-2-hydroxyethyl_bacteriochlorophyllide_like"/>
    <property type="match status" value="1"/>
</dbReference>
<evidence type="ECO:0000313" key="7">
    <source>
        <dbReference type="Proteomes" id="UP000216998"/>
    </source>
</evidence>
<keyword evidence="5" id="KW-0560">Oxidoreductase</keyword>
<keyword evidence="7" id="KW-1185">Reference proteome</keyword>
<dbReference type="AlphaFoldDB" id="A0A255Z5Q4"/>
<sequence length="330" mass="35006">MPLLPDRATAFWTLAPGKGALCQQELPEPLAGDVLVRTLVTGISRGTESLVFRGGVPPDLYPIMRCPFQDGDFPGPVKYGYALVGIADYGPANLAGRRVFSLHPHQNVAVIPVEGCRPVPDNVPTERAVLAANMETALNILWDGGAAPGQHIAIVGGGLVGGLVTYLAARMPGADVTMVDIDPTRASIAHAFGARFATPDTVDALECDLVIHASATGEGLETALRLAGMEAIVVEASWYGDRPVTVALGGGFHPNRQRIISSQVGKVSPAFRPRWTLSRRLDKALSLLADPVLDLLLGPRIDFADLPQAMVDLSSLPFGCPIVRYQRSVP</sequence>
<dbReference type="InterPro" id="IPR011032">
    <property type="entry name" value="GroES-like_sf"/>
</dbReference>
<proteinExistence type="inferred from homology"/>
<comment type="caution">
    <text evidence="6">The sequence shown here is derived from an EMBL/GenBank/DDBJ whole genome shotgun (WGS) entry which is preliminary data.</text>
</comment>
<dbReference type="Gene3D" id="3.40.50.720">
    <property type="entry name" value="NAD(P)-binding Rossmann-like Domain"/>
    <property type="match status" value="1"/>
</dbReference>
<dbReference type="GO" id="GO:0046872">
    <property type="term" value="F:metal ion binding"/>
    <property type="evidence" value="ECO:0007669"/>
    <property type="project" value="UniProtKB-KW"/>
</dbReference>
<gene>
    <name evidence="6" type="ORF">CHU95_06765</name>
</gene>
<name>A0A255Z5Q4_9PROT</name>